<dbReference type="Proteomes" id="UP001205105">
    <property type="component" value="Unassembled WGS sequence"/>
</dbReference>
<gene>
    <name evidence="1" type="ORF">COHA_007464</name>
</gene>
<accession>A0AAD5H3I5</accession>
<keyword evidence="2" id="KW-1185">Reference proteome</keyword>
<reference evidence="1" key="1">
    <citation type="submission" date="2020-11" db="EMBL/GenBank/DDBJ databases">
        <title>Chlorella ohadii genome sequencing and assembly.</title>
        <authorList>
            <person name="Murik O."/>
            <person name="Treves H."/>
            <person name="Kedem I."/>
            <person name="Shotland Y."/>
            <person name="Kaplan A."/>
        </authorList>
    </citation>
    <scope>NUCLEOTIDE SEQUENCE</scope>
    <source>
        <strain evidence="1">1</strain>
    </source>
</reference>
<sequence>MLPLVAGAALATPLGILLGNLLVDRAKYGFLQSRGYITTVDMSADDDDDIPMPATAGQPVSFFKKQLLRNTSPWLVQPDYDRVLFINTILKLLWPHLSPAIHKMAMEQAKVPLEDVCKKAKVLKTIRINKLDLGAACAKVLKTICILCVFHLVPAGVFHLVPVATPAFWGGDISLRVTAVVKAGNKTIDVPV</sequence>
<organism evidence="1 2">
    <name type="scientific">Chlorella ohadii</name>
    <dbReference type="NCBI Taxonomy" id="2649997"/>
    <lineage>
        <taxon>Eukaryota</taxon>
        <taxon>Viridiplantae</taxon>
        <taxon>Chlorophyta</taxon>
        <taxon>core chlorophytes</taxon>
        <taxon>Trebouxiophyceae</taxon>
        <taxon>Chlorellales</taxon>
        <taxon>Chlorellaceae</taxon>
        <taxon>Chlorella clade</taxon>
        <taxon>Chlorella</taxon>
    </lineage>
</organism>
<proteinExistence type="predicted"/>
<evidence type="ECO:0000313" key="1">
    <source>
        <dbReference type="EMBL" id="KAI7838850.1"/>
    </source>
</evidence>
<protein>
    <submittedName>
        <fullName evidence="1">Uncharacterized protein</fullName>
    </submittedName>
</protein>
<comment type="caution">
    <text evidence="1">The sequence shown here is derived from an EMBL/GenBank/DDBJ whole genome shotgun (WGS) entry which is preliminary data.</text>
</comment>
<name>A0AAD5H3I5_9CHLO</name>
<feature type="non-terminal residue" evidence="1">
    <location>
        <position position="192"/>
    </location>
</feature>
<dbReference type="EMBL" id="JADXDR010000118">
    <property type="protein sequence ID" value="KAI7838850.1"/>
    <property type="molecule type" value="Genomic_DNA"/>
</dbReference>
<evidence type="ECO:0000313" key="2">
    <source>
        <dbReference type="Proteomes" id="UP001205105"/>
    </source>
</evidence>
<dbReference type="AlphaFoldDB" id="A0AAD5H3I5"/>